<dbReference type="EMBL" id="NDYL01000001">
    <property type="protein sequence ID" value="OXB94773.1"/>
    <property type="molecule type" value="Genomic_DNA"/>
</dbReference>
<keyword evidence="3" id="KW-1185">Reference proteome</keyword>
<proteinExistence type="predicted"/>
<dbReference type="RefSeq" id="WP_089097227.1">
    <property type="nucleotide sequence ID" value="NZ_NDYL01000001.1"/>
</dbReference>
<comment type="caution">
    <text evidence="2">The sequence shown here is derived from an EMBL/GenBank/DDBJ whole genome shotgun (WGS) entry which is preliminary data.</text>
</comment>
<reference evidence="2 3" key="1">
    <citation type="submission" date="2017-04" db="EMBL/GenBank/DDBJ databases">
        <title>The genome sequence of Parageobacillus galactosidasius DSM 18751.</title>
        <authorList>
            <person name="Ramaloko W.T."/>
            <person name="Koen N."/>
            <person name="Polliack S."/>
            <person name="Aliyu H."/>
            <person name="Lebre P."/>
            <person name="Mohr T."/>
            <person name="Oswald F."/>
            <person name="Zwick M."/>
            <person name="Neumann A."/>
            <person name="Syldatk C."/>
            <person name="Cowan D."/>
            <person name="De Maayer P."/>
        </authorList>
    </citation>
    <scope>NUCLEOTIDE SEQUENCE [LARGE SCALE GENOMIC DNA]</scope>
    <source>
        <strain evidence="2 3">DSM 18751</strain>
    </source>
</reference>
<protein>
    <submittedName>
        <fullName evidence="2">Uncharacterized protein</fullName>
    </submittedName>
</protein>
<evidence type="ECO:0000256" key="1">
    <source>
        <dbReference type="SAM" id="MobiDB-lite"/>
    </source>
</evidence>
<sequence>MGENVRRAAGKPVEAWIKSHAITQLEYQIEMLHKYGLEHPESGLKHKVKRIQFSQSIEIRDPATREIDKKDAKNFMVNQTSILLERGQIVLSPFDDMIWKQMMDYQVVRVTQNGRPIYTSENEHALDAFMLTILGFTLEFPNITKILEEVHIARKVIPFKPKTEESLKEKVFGGERDIYRPVRPQREREPRDNPRWHWVKVPLGYSKRKNNAWGRRGSTKMSSFSRSKF</sequence>
<dbReference type="AlphaFoldDB" id="A0A226QQK2"/>
<feature type="compositionally biased region" description="Polar residues" evidence="1">
    <location>
        <begin position="219"/>
        <end position="229"/>
    </location>
</feature>
<organism evidence="2 3">
    <name type="scientific">Parageobacillus galactosidasius</name>
    <dbReference type="NCBI Taxonomy" id="883812"/>
    <lineage>
        <taxon>Bacteria</taxon>
        <taxon>Bacillati</taxon>
        <taxon>Bacillota</taxon>
        <taxon>Bacilli</taxon>
        <taxon>Bacillales</taxon>
        <taxon>Anoxybacillaceae</taxon>
        <taxon>Parageobacillus</taxon>
    </lineage>
</organism>
<evidence type="ECO:0000313" key="2">
    <source>
        <dbReference type="EMBL" id="OXB94773.1"/>
    </source>
</evidence>
<evidence type="ECO:0000313" key="3">
    <source>
        <dbReference type="Proteomes" id="UP000198394"/>
    </source>
</evidence>
<gene>
    <name evidence="2" type="ORF">B9L23_07880</name>
</gene>
<feature type="region of interest" description="Disordered" evidence="1">
    <location>
        <begin position="210"/>
        <end position="229"/>
    </location>
</feature>
<name>A0A226QQK2_9BACL</name>
<dbReference type="Proteomes" id="UP000198394">
    <property type="component" value="Unassembled WGS sequence"/>
</dbReference>
<accession>A0A226QQK2</accession>